<sequence>MRKKSFALMASILIALALAGYAAAASTSGGSLNLGWSLLDNYLRPGGDTTLILSIQNATTSKIYEVEISFKTGDELSLEPADFYLYSISAMTQQSTSFKVKASENAAPKTAYLEITAKYRVGSVSAEENELKIWVPIVIRSAPLLKVEKIQYDQNPVKPGSTVNVSFEVRNYGDGPARNLVVSLDQSAGIFVTDLSEKYVGDVPVNGSARVSFSLSINQNLSAGVYSIPILLTYLDDTKTQVFSGREFAGLKVYGNINLLTTLSYQDRVAAGKAGSMEIKIANAGTMEVQFLQLRVLGSSAVEEITPSSIYIGSLKSDDYDTERIYFRVGENVAKGSYPVNLELVYQDPFGQEFTETRTVYLTVLSREEIGNNFEIPAWQLAIIALVAVVIIYYLWHKRRK</sequence>
<feature type="transmembrane region" description="Helical" evidence="1">
    <location>
        <begin position="376"/>
        <end position="396"/>
    </location>
</feature>
<dbReference type="AlphaFoldDB" id="A0A147JTV6"/>
<dbReference type="Gene3D" id="2.60.40.10">
    <property type="entry name" value="Immunoglobulins"/>
    <property type="match status" value="1"/>
</dbReference>
<comment type="caution">
    <text evidence="2">The sequence shown here is derived from an EMBL/GenBank/DDBJ whole genome shotgun (WGS) entry which is preliminary data.</text>
</comment>
<keyword evidence="1" id="KW-0812">Transmembrane</keyword>
<gene>
    <name evidence="2" type="ORF">APZ16_04595</name>
</gene>
<proteinExistence type="predicted"/>
<dbReference type="PANTHER" id="PTHR35902">
    <property type="entry name" value="S-LAYER DOMAIN-LIKE PROTEIN-RELATED"/>
    <property type="match status" value="1"/>
</dbReference>
<dbReference type="PANTHER" id="PTHR35902:SF3">
    <property type="entry name" value="NPCBM-ASSOCIATED, NEW3 DOMAIN OF ALPHA-GALACTOSIDASE"/>
    <property type="match status" value="1"/>
</dbReference>
<keyword evidence="1" id="KW-1133">Transmembrane helix</keyword>
<name>A0A147JTV6_HADYE</name>
<protein>
    <recommendedName>
        <fullName evidence="4">CARDB domain-containing protein</fullName>
    </recommendedName>
</protein>
<evidence type="ECO:0000313" key="2">
    <source>
        <dbReference type="EMBL" id="KUO39946.1"/>
    </source>
</evidence>
<organism evidence="2 3">
    <name type="scientific">Hadarchaeum yellowstonense</name>
    <dbReference type="NCBI Taxonomy" id="1776334"/>
    <lineage>
        <taxon>Archaea</taxon>
        <taxon>Methanobacteriati</taxon>
        <taxon>Candidatus Hadarchaeota</taxon>
        <taxon>Candidatus Hadarchaeia</taxon>
        <taxon>Candidatus Hadarchaeales</taxon>
        <taxon>Candidatus Hadarchaeaceae</taxon>
        <taxon>Candidatus Hadarchaeum</taxon>
    </lineage>
</organism>
<dbReference type="InterPro" id="IPR013783">
    <property type="entry name" value="Ig-like_fold"/>
</dbReference>
<dbReference type="Proteomes" id="UP000074294">
    <property type="component" value="Unassembled WGS sequence"/>
</dbReference>
<evidence type="ECO:0000313" key="3">
    <source>
        <dbReference type="Proteomes" id="UP000074294"/>
    </source>
</evidence>
<dbReference type="EMBL" id="LQMQ01000051">
    <property type="protein sequence ID" value="KUO39946.1"/>
    <property type="molecule type" value="Genomic_DNA"/>
</dbReference>
<accession>A0A147JTV6</accession>
<evidence type="ECO:0008006" key="4">
    <source>
        <dbReference type="Google" id="ProtNLM"/>
    </source>
</evidence>
<dbReference type="STRING" id="1776334.APZ16_04595"/>
<reference evidence="2 3" key="1">
    <citation type="journal article" date="2016" name="Nat. Microbiol.">
        <title>Genomic inference of the metabolism of cosmopolitan subsurface Archaea, Hadesarchaea.</title>
        <authorList>
            <person name="Baker B.J."/>
            <person name="Saw J.H."/>
            <person name="Lind A.E."/>
            <person name="Lazar C.S."/>
            <person name="Hinrichs K.-U."/>
            <person name="Teske A.P."/>
            <person name="Ettema T.J."/>
        </authorList>
    </citation>
    <scope>NUCLEOTIDE SEQUENCE [LARGE SCALE GENOMIC DNA]</scope>
</reference>
<keyword evidence="1" id="KW-0472">Membrane</keyword>
<evidence type="ECO:0000256" key="1">
    <source>
        <dbReference type="SAM" id="Phobius"/>
    </source>
</evidence>